<evidence type="ECO:0000313" key="3">
    <source>
        <dbReference type="EMBL" id="MDO1532946.1"/>
    </source>
</evidence>
<dbReference type="EMBL" id="JAUKVY010000007">
    <property type="protein sequence ID" value="MDO1532946.1"/>
    <property type="molecule type" value="Genomic_DNA"/>
</dbReference>
<dbReference type="PANTHER" id="PTHR42928:SF5">
    <property type="entry name" value="BLR1237 PROTEIN"/>
    <property type="match status" value="1"/>
</dbReference>
<dbReference type="Proteomes" id="UP001169027">
    <property type="component" value="Unassembled WGS sequence"/>
</dbReference>
<keyword evidence="4" id="KW-1185">Reference proteome</keyword>
<dbReference type="Pfam" id="PF03401">
    <property type="entry name" value="TctC"/>
    <property type="match status" value="1"/>
</dbReference>
<sequence>MNRRRLGQAFTAALLAPALSSPWIAHANTKAYSGPIRVLVGFPPGGATDVVARAVVDKLGKAMNGQVFVIDNKAGAGGQIAAQLLKAAPADGSTIMLSIDHTQVIIPLTIAAAGYDPVNDFTALAGVASYYNVLAVSAATGIKTMAELGAWVKAHPNEANYGIPAAGSVPQFIGHIIGKSLGVTMNSVPYKGGAPMVQDLLAGQIPIGIASMTELIEYHRAGKVRILASSGQERSKTAPEIPTFLELGYSGIDKNPWLAFFGPKGLPVEFVEQFDRAMKSVLAQPDLQEKLAKMGNEVTAAPSKEVEQWVVDASRSWGKVIRDSGFKAQ</sequence>
<protein>
    <submittedName>
        <fullName evidence="3">Bug family tripartite tricarboxylate transporter substrate binding protein</fullName>
    </submittedName>
</protein>
<evidence type="ECO:0000256" key="1">
    <source>
        <dbReference type="ARBA" id="ARBA00006987"/>
    </source>
</evidence>
<accession>A0ABT8S1Z2</accession>
<dbReference type="InterPro" id="IPR005064">
    <property type="entry name" value="BUG"/>
</dbReference>
<dbReference type="Gene3D" id="3.40.190.150">
    <property type="entry name" value="Bordetella uptake gene, domain 1"/>
    <property type="match status" value="1"/>
</dbReference>
<dbReference type="PANTHER" id="PTHR42928">
    <property type="entry name" value="TRICARBOXYLATE-BINDING PROTEIN"/>
    <property type="match status" value="1"/>
</dbReference>
<dbReference type="RefSeq" id="WP_301808415.1">
    <property type="nucleotide sequence ID" value="NZ_JAUJZH010000007.1"/>
</dbReference>
<gene>
    <name evidence="3" type="ORF">Q2T77_11665</name>
</gene>
<comment type="caution">
    <text evidence="3">The sequence shown here is derived from an EMBL/GenBank/DDBJ whole genome shotgun (WGS) entry which is preliminary data.</text>
</comment>
<dbReference type="SUPFAM" id="SSF53850">
    <property type="entry name" value="Periplasmic binding protein-like II"/>
    <property type="match status" value="1"/>
</dbReference>
<dbReference type="Gene3D" id="3.40.190.10">
    <property type="entry name" value="Periplasmic binding protein-like II"/>
    <property type="match status" value="1"/>
</dbReference>
<keyword evidence="2" id="KW-0732">Signal</keyword>
<dbReference type="InterPro" id="IPR042100">
    <property type="entry name" value="Bug_dom1"/>
</dbReference>
<name>A0ABT8S1Z2_9BURK</name>
<feature type="signal peptide" evidence="2">
    <location>
        <begin position="1"/>
        <end position="27"/>
    </location>
</feature>
<proteinExistence type="inferred from homology"/>
<evidence type="ECO:0000256" key="2">
    <source>
        <dbReference type="SAM" id="SignalP"/>
    </source>
</evidence>
<reference evidence="3" key="1">
    <citation type="submission" date="2023-06" db="EMBL/GenBank/DDBJ databases">
        <authorList>
            <person name="Jiang Y."/>
            <person name="Liu Q."/>
        </authorList>
    </citation>
    <scope>NUCLEOTIDE SEQUENCE</scope>
    <source>
        <strain evidence="3">CGMCC 1.12090</strain>
    </source>
</reference>
<dbReference type="CDD" id="cd13579">
    <property type="entry name" value="PBP2_Bug_NagM"/>
    <property type="match status" value="1"/>
</dbReference>
<evidence type="ECO:0000313" key="4">
    <source>
        <dbReference type="Proteomes" id="UP001169027"/>
    </source>
</evidence>
<comment type="similarity">
    <text evidence="1">Belongs to the UPF0065 (bug) family.</text>
</comment>
<dbReference type="PIRSF" id="PIRSF017082">
    <property type="entry name" value="YflP"/>
    <property type="match status" value="1"/>
</dbReference>
<organism evidence="3 4">
    <name type="scientific">Variovorax ginsengisoli</name>
    <dbReference type="NCBI Taxonomy" id="363844"/>
    <lineage>
        <taxon>Bacteria</taxon>
        <taxon>Pseudomonadati</taxon>
        <taxon>Pseudomonadota</taxon>
        <taxon>Betaproteobacteria</taxon>
        <taxon>Burkholderiales</taxon>
        <taxon>Comamonadaceae</taxon>
        <taxon>Variovorax</taxon>
    </lineage>
</organism>
<feature type="chain" id="PRO_5046156053" evidence="2">
    <location>
        <begin position="28"/>
        <end position="329"/>
    </location>
</feature>